<accession>F8E8K6</accession>
<gene>
    <name evidence="2" type="ordered locus">Flexsi_0367</name>
</gene>
<keyword evidence="2" id="KW-0808">Transferase</keyword>
<dbReference type="InterPro" id="IPR029044">
    <property type="entry name" value="Nucleotide-diphossugar_trans"/>
</dbReference>
<dbReference type="Proteomes" id="UP000006621">
    <property type="component" value="Chromosome"/>
</dbReference>
<dbReference type="PANTHER" id="PTHR22916:SF3">
    <property type="entry name" value="UDP-GLCNAC:BETAGAL BETA-1,3-N-ACETYLGLUCOSAMINYLTRANSFERASE-LIKE PROTEIN 1"/>
    <property type="match status" value="1"/>
</dbReference>
<name>F8E8K6_FLESM</name>
<reference evidence="2 3" key="1">
    <citation type="journal article" date="2011" name="Stand. Genomic Sci.">
        <title>Genome sequence of the moderately thermophilic halophile Flexistipes sinusarabici strain (MAS10).</title>
        <authorList>
            <person name="Lapidus A."/>
            <person name="Chertkov O."/>
            <person name="Nolan M."/>
            <person name="Lucas S."/>
            <person name="Hammon N."/>
            <person name="Deshpande S."/>
            <person name="Cheng J.F."/>
            <person name="Tapia R."/>
            <person name="Han C."/>
            <person name="Goodwin L."/>
            <person name="Pitluck S."/>
            <person name="Liolios K."/>
            <person name="Pagani I."/>
            <person name="Ivanova N."/>
            <person name="Huntemann M."/>
            <person name="Mavromatis K."/>
            <person name="Mikhailova N."/>
            <person name="Pati A."/>
            <person name="Chen A."/>
            <person name="Palaniappan K."/>
            <person name="Land M."/>
            <person name="Hauser L."/>
            <person name="Brambilla E.M."/>
            <person name="Rohde M."/>
            <person name="Abt B."/>
            <person name="Spring S."/>
            <person name="Goker M."/>
            <person name="Bristow J."/>
            <person name="Eisen J.A."/>
            <person name="Markowitz V."/>
            <person name="Hugenholtz P."/>
            <person name="Kyrpides N.C."/>
            <person name="Klenk H.P."/>
            <person name="Woyke T."/>
        </authorList>
    </citation>
    <scope>NUCLEOTIDE SEQUENCE [LARGE SCALE GENOMIC DNA]</scope>
    <source>
        <strain evidence="3">DSM 4947 / MAS 10</strain>
    </source>
</reference>
<proteinExistence type="predicted"/>
<dbReference type="CDD" id="cd06433">
    <property type="entry name" value="GT_2_WfgS_like"/>
    <property type="match status" value="1"/>
</dbReference>
<dbReference type="RefSeq" id="WP_013885566.1">
    <property type="nucleotide sequence ID" value="NC_015672.1"/>
</dbReference>
<dbReference type="STRING" id="717231.Flexsi_0367"/>
<evidence type="ECO:0000259" key="1">
    <source>
        <dbReference type="Pfam" id="PF00535"/>
    </source>
</evidence>
<dbReference type="InterPro" id="IPR001173">
    <property type="entry name" value="Glyco_trans_2-like"/>
</dbReference>
<dbReference type="EMBL" id="CP002858">
    <property type="protein sequence ID" value="AEI14055.1"/>
    <property type="molecule type" value="Genomic_DNA"/>
</dbReference>
<dbReference type="KEGG" id="fsi:Flexsi_0367"/>
<dbReference type="SUPFAM" id="SSF53448">
    <property type="entry name" value="Nucleotide-diphospho-sugar transferases"/>
    <property type="match status" value="1"/>
</dbReference>
<dbReference type="OrthoDB" id="9788101at2"/>
<dbReference type="GO" id="GO:0016758">
    <property type="term" value="F:hexosyltransferase activity"/>
    <property type="evidence" value="ECO:0007669"/>
    <property type="project" value="UniProtKB-ARBA"/>
</dbReference>
<dbReference type="Gene3D" id="3.90.550.10">
    <property type="entry name" value="Spore Coat Polysaccharide Biosynthesis Protein SpsA, Chain A"/>
    <property type="match status" value="1"/>
</dbReference>
<dbReference type="PANTHER" id="PTHR22916">
    <property type="entry name" value="GLYCOSYLTRANSFERASE"/>
    <property type="match status" value="1"/>
</dbReference>
<dbReference type="Pfam" id="PF00535">
    <property type="entry name" value="Glycos_transf_2"/>
    <property type="match status" value="1"/>
</dbReference>
<sequence>MMNKISIITVVYNNVNTIKDAIESVLSQNYKNIEYIIIDGGSTDGTLDVIKEYEDKIDKYISEPDKGLWDAMNKGVGLASGDYIGFLNSDDLFAGKDVVEKIAQKLQDKDLCSVYGYVDIVDKENISKVIRKYRVKWLNRFTLRLGLMPAHPSFYCKKSFFERYGGFSLRDDITPDFELMVRFSQKPDFRSECIPEVLIKMRSGGIGNSSLSYKLGRFRKQARSCRINGIFSHPLLILFKYFYKILEFR</sequence>
<dbReference type="AlphaFoldDB" id="F8E8K6"/>
<feature type="domain" description="Glycosyltransferase 2-like" evidence="1">
    <location>
        <begin position="6"/>
        <end position="136"/>
    </location>
</feature>
<organism evidence="2 3">
    <name type="scientific">Flexistipes sinusarabici (strain ATCC 49648 / DSM 4947 / MAS 10)</name>
    <dbReference type="NCBI Taxonomy" id="717231"/>
    <lineage>
        <taxon>Bacteria</taxon>
        <taxon>Pseudomonadati</taxon>
        <taxon>Deferribacterota</taxon>
        <taxon>Deferribacteres</taxon>
        <taxon>Deferribacterales</taxon>
        <taxon>Flexistipitaceae</taxon>
        <taxon>Flexistipes</taxon>
    </lineage>
</organism>
<evidence type="ECO:0000313" key="2">
    <source>
        <dbReference type="EMBL" id="AEI14055.1"/>
    </source>
</evidence>
<dbReference type="HOGENOM" id="CLU_025996_21_1_0"/>
<protein>
    <submittedName>
        <fullName evidence="2">Glycosyl transferase family 2</fullName>
    </submittedName>
</protein>
<evidence type="ECO:0000313" key="3">
    <source>
        <dbReference type="Proteomes" id="UP000006621"/>
    </source>
</evidence>
<reference evidence="3" key="2">
    <citation type="submission" date="2011-06" db="EMBL/GenBank/DDBJ databases">
        <title>The complete genome of Flexistipes sinusarabici DSM 4947.</title>
        <authorList>
            <person name="Lucas S."/>
            <person name="Han J."/>
            <person name="Lapidus A."/>
            <person name="Bruce D."/>
            <person name="Goodwin L."/>
            <person name="Pitluck S."/>
            <person name="Peters L."/>
            <person name="Kyrpides N."/>
            <person name="Mavromatis K."/>
            <person name="Ivanova N."/>
            <person name="Mikhailova N."/>
            <person name="Chertkov O."/>
            <person name="Detter J.C."/>
            <person name="Tapia R."/>
            <person name="Han C."/>
            <person name="Land M."/>
            <person name="Hauser L."/>
            <person name="Markowitz V."/>
            <person name="Cheng J.-F."/>
            <person name="Hugenholtz P."/>
            <person name="Woyke T."/>
            <person name="Wu D."/>
            <person name="Spring S."/>
            <person name="Schroeder M."/>
            <person name="Brambilla E."/>
            <person name="Klenk H.-P."/>
            <person name="Eisen J.A."/>
        </authorList>
    </citation>
    <scope>NUCLEOTIDE SEQUENCE [LARGE SCALE GENOMIC DNA]</scope>
    <source>
        <strain evidence="3">DSM 4947 / MAS 10</strain>
    </source>
</reference>
<keyword evidence="3" id="KW-1185">Reference proteome</keyword>
<dbReference type="eggNOG" id="COG1216">
    <property type="taxonomic scope" value="Bacteria"/>
</dbReference>